<keyword evidence="1" id="KW-1133">Transmembrane helix</keyword>
<reference evidence="3 4" key="1">
    <citation type="submission" date="2018-03" db="EMBL/GenBank/DDBJ databases">
        <title>Ahniella affigens gen. nov., sp. nov., a gammaproteobacterium isolated from sandy soil near a stream.</title>
        <authorList>
            <person name="Ko Y."/>
            <person name="Kim J.-H."/>
        </authorList>
    </citation>
    <scope>NUCLEOTIDE SEQUENCE [LARGE SCALE GENOMIC DNA]</scope>
    <source>
        <strain evidence="3 4">D13</strain>
    </source>
</reference>
<evidence type="ECO:0000313" key="3">
    <source>
        <dbReference type="EMBL" id="AVP99389.1"/>
    </source>
</evidence>
<dbReference type="RefSeq" id="WP_106893307.1">
    <property type="nucleotide sequence ID" value="NZ_CP027860.1"/>
</dbReference>
<reference evidence="3 4" key="2">
    <citation type="submission" date="2018-03" db="EMBL/GenBank/DDBJ databases">
        <authorList>
            <person name="Keele B.F."/>
        </authorList>
    </citation>
    <scope>NUCLEOTIDE SEQUENCE [LARGE SCALE GENOMIC DNA]</scope>
    <source>
        <strain evidence="3 4">D13</strain>
    </source>
</reference>
<dbReference type="InterPro" id="IPR029058">
    <property type="entry name" value="AB_hydrolase_fold"/>
</dbReference>
<keyword evidence="1" id="KW-0812">Transmembrane</keyword>
<evidence type="ECO:0000256" key="1">
    <source>
        <dbReference type="SAM" id="Phobius"/>
    </source>
</evidence>
<dbReference type="Pfam" id="PF09994">
    <property type="entry name" value="T6SS_Tle1-like_cat"/>
    <property type="match status" value="1"/>
</dbReference>
<dbReference type="InterPro" id="IPR018712">
    <property type="entry name" value="Tle1-like_cat"/>
</dbReference>
<feature type="transmembrane region" description="Helical" evidence="1">
    <location>
        <begin position="553"/>
        <end position="583"/>
    </location>
</feature>
<keyword evidence="1" id="KW-0472">Membrane</keyword>
<dbReference type="PANTHER" id="PTHR33840">
    <property type="match status" value="1"/>
</dbReference>
<name>A0A2P1PX15_9GAMM</name>
<dbReference type="PANTHER" id="PTHR33840:SF1">
    <property type="entry name" value="TLE1 PHOSPHOLIPASE DOMAIN-CONTAINING PROTEIN"/>
    <property type="match status" value="1"/>
</dbReference>
<organism evidence="3 4">
    <name type="scientific">Ahniella affigens</name>
    <dbReference type="NCBI Taxonomy" id="2021234"/>
    <lineage>
        <taxon>Bacteria</taxon>
        <taxon>Pseudomonadati</taxon>
        <taxon>Pseudomonadota</taxon>
        <taxon>Gammaproteobacteria</taxon>
        <taxon>Lysobacterales</taxon>
        <taxon>Rhodanobacteraceae</taxon>
        <taxon>Ahniella</taxon>
    </lineage>
</organism>
<dbReference type="OrthoDB" id="4378831at2"/>
<evidence type="ECO:0000313" key="4">
    <source>
        <dbReference type="Proteomes" id="UP000241074"/>
    </source>
</evidence>
<proteinExistence type="predicted"/>
<keyword evidence="4" id="KW-1185">Reference proteome</keyword>
<dbReference type="Proteomes" id="UP000241074">
    <property type="component" value="Chromosome"/>
</dbReference>
<dbReference type="SUPFAM" id="SSF53474">
    <property type="entry name" value="alpha/beta-Hydrolases"/>
    <property type="match status" value="1"/>
</dbReference>
<sequence>MNEGRHLIVCCDGTNNIWGHGDDVSNVVKLFKHLKVDAHQVLYYDPGVGTAESNIQESENLRAKFGRMAGLAWGNGAWKNVAEAYAWLMRHYQNGDRIYLIGFSRGAFTVRALAGILHWFQLIRPENEAMIPSLIRAYRTRDDAKRRDAARSIRKHFSRCPNWEHEGFPIEAIAVFDTVESVGFNQILMGTQVHSDNLLKPDVRFARHAVALDETRWAYEPRLYVGVQDKDGQQNANIDGVERLKQVAFTGAHCDVGGCYSETGLSDLALAWMIEELECLPPESALEFQPDWIDDLHPDPLGPRHDEILNMPLWALTGRVRRRFLHPRQESTTFRTLLLDRDRGPLQDLRMHRAVIERWQQTNWQPPIQPLAKDDRSIEEYGPKLRARLTTLQATRKAPMPAELADSTARTTSWLLKSILAFIAFSTWYFQKSLLASTIDLSQSGNQTLASFGNILNAFTPEPTPGLQLLLDTILMIPICVVLLTSLQVLAFGSEQKTRFFGIWGCRLIGAYALADIAENVLKAIVINLVDGADPNLLFLGFEHGTWNWVLEWLIWLACQAKITTFLLAFCLPLAALPVAWYWRRQRRKHQPWQQLQL</sequence>
<dbReference type="KEGG" id="xba:C7S18_20415"/>
<dbReference type="AlphaFoldDB" id="A0A2P1PX15"/>
<feature type="domain" description="T6SS Phospholipase effector Tle1-like catalytic" evidence="2">
    <location>
        <begin position="5"/>
        <end position="276"/>
    </location>
</feature>
<dbReference type="EMBL" id="CP027860">
    <property type="protein sequence ID" value="AVP99389.1"/>
    <property type="molecule type" value="Genomic_DNA"/>
</dbReference>
<protein>
    <recommendedName>
        <fullName evidence="2">T6SS Phospholipase effector Tle1-like catalytic domain-containing protein</fullName>
    </recommendedName>
</protein>
<feature type="transmembrane region" description="Helical" evidence="1">
    <location>
        <begin position="469"/>
        <end position="491"/>
    </location>
</feature>
<accession>A0A2P1PX15</accession>
<gene>
    <name evidence="3" type="ORF">C7S18_20415</name>
</gene>
<evidence type="ECO:0000259" key="2">
    <source>
        <dbReference type="Pfam" id="PF09994"/>
    </source>
</evidence>